<evidence type="ECO:0000313" key="1">
    <source>
        <dbReference type="EMBL" id="KAK3784865.1"/>
    </source>
</evidence>
<accession>A0AAE1ABH1</accession>
<name>A0AAE1ABH1_9GAST</name>
<organism evidence="1 2">
    <name type="scientific">Elysia crispata</name>
    <name type="common">lettuce slug</name>
    <dbReference type="NCBI Taxonomy" id="231223"/>
    <lineage>
        <taxon>Eukaryota</taxon>
        <taxon>Metazoa</taxon>
        <taxon>Spiralia</taxon>
        <taxon>Lophotrochozoa</taxon>
        <taxon>Mollusca</taxon>
        <taxon>Gastropoda</taxon>
        <taxon>Heterobranchia</taxon>
        <taxon>Euthyneura</taxon>
        <taxon>Panpulmonata</taxon>
        <taxon>Sacoglossa</taxon>
        <taxon>Placobranchoidea</taxon>
        <taxon>Plakobranchidae</taxon>
        <taxon>Elysia</taxon>
    </lineage>
</organism>
<sequence length="156" mass="17204">MLRGTREPVNAECNEENLEFRTRSAPGPVPSCYKEQHRNVVTSGRFYKTGRTLAIFARAGLALTPLPCACYKRKPGGGISELQSLPCNSSILLGAHGSQTCLWGASTDALIHLHRHEDRLLTEYKAANFQNNTSDTDKIELSSTVQVLQQRSCKIS</sequence>
<gene>
    <name evidence="1" type="ORF">RRG08_056821</name>
</gene>
<dbReference type="Proteomes" id="UP001283361">
    <property type="component" value="Unassembled WGS sequence"/>
</dbReference>
<protein>
    <submittedName>
        <fullName evidence="1">Uncharacterized protein</fullName>
    </submittedName>
</protein>
<proteinExistence type="predicted"/>
<dbReference type="EMBL" id="JAWDGP010002185">
    <property type="protein sequence ID" value="KAK3784865.1"/>
    <property type="molecule type" value="Genomic_DNA"/>
</dbReference>
<evidence type="ECO:0000313" key="2">
    <source>
        <dbReference type="Proteomes" id="UP001283361"/>
    </source>
</evidence>
<dbReference type="AlphaFoldDB" id="A0AAE1ABH1"/>
<keyword evidence="2" id="KW-1185">Reference proteome</keyword>
<comment type="caution">
    <text evidence="1">The sequence shown here is derived from an EMBL/GenBank/DDBJ whole genome shotgun (WGS) entry which is preliminary data.</text>
</comment>
<reference evidence="1" key="1">
    <citation type="journal article" date="2023" name="G3 (Bethesda)">
        <title>A reference genome for the long-term kleptoplast-retaining sea slug Elysia crispata morphotype clarki.</title>
        <authorList>
            <person name="Eastman K.E."/>
            <person name="Pendleton A.L."/>
            <person name="Shaikh M.A."/>
            <person name="Suttiyut T."/>
            <person name="Ogas R."/>
            <person name="Tomko P."/>
            <person name="Gavelis G."/>
            <person name="Widhalm J.R."/>
            <person name="Wisecaver J.H."/>
        </authorList>
    </citation>
    <scope>NUCLEOTIDE SEQUENCE</scope>
    <source>
        <strain evidence="1">ECLA1</strain>
    </source>
</reference>